<dbReference type="SUPFAM" id="SSF159594">
    <property type="entry name" value="XCC0632-like"/>
    <property type="match status" value="1"/>
</dbReference>
<dbReference type="Pfam" id="PF03886">
    <property type="entry name" value="ABC_trans_aux"/>
    <property type="match status" value="1"/>
</dbReference>
<reference evidence="2 3" key="1">
    <citation type="submission" date="2020-03" db="EMBL/GenBank/DDBJ databases">
        <authorList>
            <consortium name="Genoscope - CEA"/>
            <person name="William W."/>
        </authorList>
    </citation>
    <scope>NUCLEOTIDE SEQUENCE [LARGE SCALE GENOMIC DNA]</scope>
    <source>
        <strain evidence="3">DSM 16959</strain>
    </source>
</reference>
<dbReference type="Gene3D" id="3.40.50.10610">
    <property type="entry name" value="ABC-type transport auxiliary lipoprotein component"/>
    <property type="match status" value="1"/>
</dbReference>
<name>A0A6S6Y2D3_9PROT</name>
<gene>
    <name evidence="2" type="ORF">DENOEST_2318</name>
</gene>
<organism evidence="2 3">
    <name type="scientific">Denitratisoma oestradiolicum</name>
    <dbReference type="NCBI Taxonomy" id="311182"/>
    <lineage>
        <taxon>Bacteria</taxon>
        <taxon>Pseudomonadati</taxon>
        <taxon>Pseudomonadota</taxon>
        <taxon>Betaproteobacteria</taxon>
        <taxon>Nitrosomonadales</taxon>
        <taxon>Sterolibacteriaceae</taxon>
        <taxon>Denitratisoma</taxon>
    </lineage>
</organism>
<proteinExistence type="predicted"/>
<keyword evidence="3" id="KW-1185">Reference proteome</keyword>
<evidence type="ECO:0000313" key="3">
    <source>
        <dbReference type="Proteomes" id="UP000515733"/>
    </source>
</evidence>
<dbReference type="RefSeq" id="WP_170228234.1">
    <property type="nucleotide sequence ID" value="NZ_LR778301.1"/>
</dbReference>
<accession>A0A6S6Y2D3</accession>
<feature type="domain" description="ABC-type transport auxiliary lipoprotein component" evidence="1">
    <location>
        <begin position="29"/>
        <end position="176"/>
    </location>
</feature>
<evidence type="ECO:0000313" key="2">
    <source>
        <dbReference type="EMBL" id="CAB1369483.1"/>
    </source>
</evidence>
<dbReference type="KEGG" id="doe:DENOEST_2318"/>
<dbReference type="PROSITE" id="PS51257">
    <property type="entry name" value="PROKAR_LIPOPROTEIN"/>
    <property type="match status" value="1"/>
</dbReference>
<sequence>MRILMVALGCLLLAACGGGAGRRIEMAVYDLEVPTASAAPVAVSLLERVEVRAPSWLAATSMQYRLAAEPGRRHGFADSRWAGPPAELLEGVLKRRLLAAAGQCRLRLDLEEFVQVFDASGDSRARLALGASLLSARVDSKLLVRRFELELPAGRNAAAGAAAFAELSEGLASAIAQWLAEAGRSPAGPAIACLR</sequence>
<dbReference type="AlphaFoldDB" id="A0A6S6Y2D3"/>
<dbReference type="InterPro" id="IPR005586">
    <property type="entry name" value="ABC_trans_aux"/>
</dbReference>
<protein>
    <recommendedName>
        <fullName evidence="1">ABC-type transport auxiliary lipoprotein component domain-containing protein</fullName>
    </recommendedName>
</protein>
<dbReference type="Proteomes" id="UP000515733">
    <property type="component" value="Chromosome"/>
</dbReference>
<evidence type="ECO:0000259" key="1">
    <source>
        <dbReference type="Pfam" id="PF03886"/>
    </source>
</evidence>
<dbReference type="EMBL" id="LR778301">
    <property type="protein sequence ID" value="CAB1369483.1"/>
    <property type="molecule type" value="Genomic_DNA"/>
</dbReference>